<evidence type="ECO:0000256" key="2">
    <source>
        <dbReference type="ARBA" id="ARBA00022692"/>
    </source>
</evidence>
<dbReference type="Proteomes" id="UP000271708">
    <property type="component" value="Chromosome"/>
</dbReference>
<dbReference type="AlphaFoldDB" id="A0A5P8FN26"/>
<dbReference type="KEGG" id="jme:EEW87_012550"/>
<dbReference type="Pfam" id="PF05140">
    <property type="entry name" value="ResB"/>
    <property type="match status" value="1"/>
</dbReference>
<feature type="transmembrane region" description="Helical" evidence="7">
    <location>
        <begin position="151"/>
        <end position="172"/>
    </location>
</feature>
<evidence type="ECO:0000313" key="10">
    <source>
        <dbReference type="Proteomes" id="UP000271708"/>
    </source>
</evidence>
<name>A0A5P8FN26_9MICO</name>
<evidence type="ECO:0000256" key="4">
    <source>
        <dbReference type="ARBA" id="ARBA00022989"/>
    </source>
</evidence>
<feature type="transmembrane region" description="Helical" evidence="7">
    <location>
        <begin position="57"/>
        <end position="79"/>
    </location>
</feature>
<keyword evidence="3" id="KW-0201">Cytochrome c-type biogenesis</keyword>
<evidence type="ECO:0000259" key="8">
    <source>
        <dbReference type="Pfam" id="PF05140"/>
    </source>
</evidence>
<dbReference type="EMBL" id="CP044548">
    <property type="protein sequence ID" value="QFQ30966.2"/>
    <property type="molecule type" value="Genomic_DNA"/>
</dbReference>
<sequence>MKTALFLLLLLAIGAVPGSMFPQRSLDPSQTAAWIQRHPEAGPVLDRFYAFDVYSSPWFSAIYLLLFTSLVGCIVPRTLTLARQLRGRPPRTPRRLERLDAHDALVVRDEDVPAALDAAASALRRRRYRVARHDDQTISAESGYVKEIGNLAFHGSLLTLIVGLAIGHLYGWRADIVVPEGESFVSTVTRYDTWAPGPLVDESSLTPFELTVDQMSARFEEDHQSQIGMPRAFSAEVTYADRLGGAMKKDTVQVNHPLELDESTVFLLGNGYAPVVTVKDDAGRVIYRGATPFLAQDGSYRSTGAIKVGAAQPEQLGFVGLFLPTAVVDDTNGPISIFPDLRNPALAMSLYEGELFPQGGAQSVFSIDTEAMTPVAPDDDSEDIARLWLQPGETAQLPGDRGSITFDRVDRFAGFAVRHDPGKGLVLGSSVVALLGLITSLTLRRRRVFARVVPAGDGRSVLHLGAMTKGDDDRLARVVSDLADQLGSSFDDEGDRTPASVGESRTS</sequence>
<evidence type="ECO:0000256" key="5">
    <source>
        <dbReference type="ARBA" id="ARBA00023136"/>
    </source>
</evidence>
<dbReference type="InterPro" id="IPR023494">
    <property type="entry name" value="Cyt_c_bgen_Ccs1/CcsB/ResB"/>
</dbReference>
<evidence type="ECO:0000256" key="6">
    <source>
        <dbReference type="SAM" id="MobiDB-lite"/>
    </source>
</evidence>
<keyword evidence="4 7" id="KW-1133">Transmembrane helix</keyword>
<protein>
    <submittedName>
        <fullName evidence="9">Cytochrome c biogenesis protein ResB</fullName>
    </submittedName>
</protein>
<feature type="region of interest" description="Disordered" evidence="6">
    <location>
        <begin position="487"/>
        <end position="507"/>
    </location>
</feature>
<comment type="subcellular location">
    <subcellularLocation>
        <location evidence="1">Membrane</location>
        <topology evidence="1">Multi-pass membrane protein</topology>
    </subcellularLocation>
</comment>
<dbReference type="InterPro" id="IPR007816">
    <property type="entry name" value="ResB-like_domain"/>
</dbReference>
<evidence type="ECO:0000256" key="7">
    <source>
        <dbReference type="SAM" id="Phobius"/>
    </source>
</evidence>
<evidence type="ECO:0000313" key="9">
    <source>
        <dbReference type="EMBL" id="QFQ30966.2"/>
    </source>
</evidence>
<dbReference type="GO" id="GO:0017004">
    <property type="term" value="P:cytochrome complex assembly"/>
    <property type="evidence" value="ECO:0007669"/>
    <property type="project" value="UniProtKB-KW"/>
</dbReference>
<dbReference type="PANTHER" id="PTHR31566">
    <property type="entry name" value="CYTOCHROME C BIOGENESIS PROTEIN CCS1, CHLOROPLASTIC"/>
    <property type="match status" value="1"/>
</dbReference>
<feature type="domain" description="ResB-like" evidence="8">
    <location>
        <begin position="1"/>
        <end position="477"/>
    </location>
</feature>
<dbReference type="PANTHER" id="PTHR31566:SF0">
    <property type="entry name" value="CYTOCHROME C BIOGENESIS PROTEIN CCS1, CHLOROPLASTIC"/>
    <property type="match status" value="1"/>
</dbReference>
<organism evidence="9 10">
    <name type="scientific">Janibacter melonis</name>
    <dbReference type="NCBI Taxonomy" id="262209"/>
    <lineage>
        <taxon>Bacteria</taxon>
        <taxon>Bacillati</taxon>
        <taxon>Actinomycetota</taxon>
        <taxon>Actinomycetes</taxon>
        <taxon>Micrococcales</taxon>
        <taxon>Intrasporangiaceae</taxon>
        <taxon>Janibacter</taxon>
    </lineage>
</organism>
<reference evidence="9 10" key="1">
    <citation type="submission" date="2019-09" db="EMBL/GenBank/DDBJ databases">
        <title>Complete Genome Sequence of Janibacter melonis M714 with both human health impact and industrial applications.</title>
        <authorList>
            <person name="Jin M."/>
            <person name="Zhao Q.R."/>
        </authorList>
    </citation>
    <scope>NUCLEOTIDE SEQUENCE [LARGE SCALE GENOMIC DNA]</scope>
    <source>
        <strain evidence="9 10">M714</strain>
    </source>
</reference>
<proteinExistence type="predicted"/>
<accession>A0A5P8FN26</accession>
<evidence type="ECO:0000256" key="1">
    <source>
        <dbReference type="ARBA" id="ARBA00004141"/>
    </source>
</evidence>
<keyword evidence="2 7" id="KW-0812">Transmembrane</keyword>
<keyword evidence="5 7" id="KW-0472">Membrane</keyword>
<evidence type="ECO:0000256" key="3">
    <source>
        <dbReference type="ARBA" id="ARBA00022748"/>
    </source>
</evidence>
<dbReference type="GO" id="GO:0016020">
    <property type="term" value="C:membrane"/>
    <property type="evidence" value="ECO:0007669"/>
    <property type="project" value="UniProtKB-SubCell"/>
</dbReference>
<gene>
    <name evidence="9" type="ORF">EEW87_012550</name>
</gene>